<evidence type="ECO:0000256" key="1">
    <source>
        <dbReference type="ARBA" id="ARBA00010634"/>
    </source>
</evidence>
<organism evidence="4 5">
    <name type="scientific">Gemmobacter aquaticus</name>
    <dbReference type="NCBI Taxonomy" id="490185"/>
    <lineage>
        <taxon>Bacteria</taxon>
        <taxon>Pseudomonadati</taxon>
        <taxon>Pseudomonadota</taxon>
        <taxon>Alphaproteobacteria</taxon>
        <taxon>Rhodobacterales</taxon>
        <taxon>Paracoccaceae</taxon>
        <taxon>Gemmobacter</taxon>
    </lineage>
</organism>
<accession>A0A918DEU8</accession>
<keyword evidence="5" id="KW-1185">Reference proteome</keyword>
<dbReference type="EMBL" id="BMLP01000007">
    <property type="protein sequence ID" value="GGO36625.1"/>
    <property type="molecule type" value="Genomic_DNA"/>
</dbReference>
<comment type="similarity">
    <text evidence="1">Belongs to the MlaA family.</text>
</comment>
<evidence type="ECO:0000313" key="5">
    <source>
        <dbReference type="Proteomes" id="UP000598196"/>
    </source>
</evidence>
<evidence type="ECO:0000256" key="2">
    <source>
        <dbReference type="ARBA" id="ARBA00022729"/>
    </source>
</evidence>
<name>A0A918DEU8_9RHOB</name>
<dbReference type="PANTHER" id="PTHR30035:SF3">
    <property type="entry name" value="INTERMEMBRANE PHOSPHOLIPID TRANSPORT SYSTEM LIPOPROTEIN MLAA"/>
    <property type="match status" value="1"/>
</dbReference>
<dbReference type="PRINTS" id="PR01805">
    <property type="entry name" value="VACJLIPOPROT"/>
</dbReference>
<keyword evidence="2 3" id="KW-0732">Signal</keyword>
<protein>
    <recommendedName>
        <fullName evidence="6">Phospholipid-binding lipoprotein MlaA</fullName>
    </recommendedName>
</protein>
<dbReference type="PANTHER" id="PTHR30035">
    <property type="entry name" value="LIPOPROTEIN VACJ-RELATED"/>
    <property type="match status" value="1"/>
</dbReference>
<dbReference type="PROSITE" id="PS51257">
    <property type="entry name" value="PROKAR_LIPOPROTEIN"/>
    <property type="match status" value="1"/>
</dbReference>
<comment type="caution">
    <text evidence="4">The sequence shown here is derived from an EMBL/GenBank/DDBJ whole genome shotgun (WGS) entry which is preliminary data.</text>
</comment>
<gene>
    <name evidence="4" type="primary">vacJ</name>
    <name evidence="4" type="ORF">GCM10010991_30920</name>
</gene>
<dbReference type="Proteomes" id="UP000598196">
    <property type="component" value="Unassembled WGS sequence"/>
</dbReference>
<feature type="signal peptide" evidence="3">
    <location>
        <begin position="1"/>
        <end position="22"/>
    </location>
</feature>
<dbReference type="GO" id="GO:0016020">
    <property type="term" value="C:membrane"/>
    <property type="evidence" value="ECO:0007669"/>
    <property type="project" value="InterPro"/>
</dbReference>
<dbReference type="AlphaFoldDB" id="A0A918DEU8"/>
<sequence length="245" mass="26248">MQDCGKHWALAGIVSASLAACAGPAPTSEPYDPLEDTNRSIHAFNKGLDTVVARPASKAYGAILPQPVKTGVANFASNLELPGNVVNGVLQGDVEGAGKNTLRFIMNSTFGVAGIFDPAREFDLPQEKTDFGETLYVWGVGEGAYLELPVLGPRTTRDAVGDVVDIFTNPVSNVLPTTEGYYATAAGVGSKLGDRDRYSQTIDSVLYDSADSYSQSRLLYLQNRRFDLGQQPAEGEDDFIDPYAE</sequence>
<feature type="chain" id="PRO_5037874133" description="Phospholipid-binding lipoprotein MlaA" evidence="3">
    <location>
        <begin position="23"/>
        <end position="245"/>
    </location>
</feature>
<dbReference type="InterPro" id="IPR007428">
    <property type="entry name" value="MlaA"/>
</dbReference>
<evidence type="ECO:0008006" key="6">
    <source>
        <dbReference type="Google" id="ProtNLM"/>
    </source>
</evidence>
<dbReference type="GO" id="GO:0120010">
    <property type="term" value="P:intermembrane phospholipid transfer"/>
    <property type="evidence" value="ECO:0007669"/>
    <property type="project" value="TreeGrafter"/>
</dbReference>
<evidence type="ECO:0000313" key="4">
    <source>
        <dbReference type="EMBL" id="GGO36625.1"/>
    </source>
</evidence>
<evidence type="ECO:0000256" key="3">
    <source>
        <dbReference type="SAM" id="SignalP"/>
    </source>
</evidence>
<dbReference type="Pfam" id="PF04333">
    <property type="entry name" value="MlaA"/>
    <property type="match status" value="1"/>
</dbReference>
<proteinExistence type="inferred from homology"/>
<reference evidence="4 5" key="1">
    <citation type="journal article" date="2014" name="Int. J. Syst. Evol. Microbiol.">
        <title>Complete genome sequence of Corynebacterium casei LMG S-19264T (=DSM 44701T), isolated from a smear-ripened cheese.</title>
        <authorList>
            <consortium name="US DOE Joint Genome Institute (JGI-PGF)"/>
            <person name="Walter F."/>
            <person name="Albersmeier A."/>
            <person name="Kalinowski J."/>
            <person name="Ruckert C."/>
        </authorList>
    </citation>
    <scope>NUCLEOTIDE SEQUENCE [LARGE SCALE GENOMIC DNA]</scope>
    <source>
        <strain evidence="4 5">CGMCC 1.7029</strain>
    </source>
</reference>